<dbReference type="OrthoDB" id="2017893at2759"/>
<dbReference type="InterPro" id="IPR000387">
    <property type="entry name" value="Tyr_Pase_dom"/>
</dbReference>
<comment type="similarity">
    <text evidence="1">Belongs to the protein-tyrosine phosphatase family. Non-receptor class dual specificity subfamily.</text>
</comment>
<keyword evidence="4" id="KW-0904">Protein phosphatase</keyword>
<evidence type="ECO:0000259" key="7">
    <source>
        <dbReference type="PROSITE" id="PS50056"/>
    </source>
</evidence>
<dbReference type="Pfam" id="PF00782">
    <property type="entry name" value="DSPc"/>
    <property type="match status" value="1"/>
</dbReference>
<dbReference type="AlphaFoldDB" id="A0A5J5ECQ7"/>
<gene>
    <name evidence="8" type="ORF">FN846DRAFT_788511</name>
</gene>
<dbReference type="EC" id="3.1.3.48" evidence="2"/>
<sequence>MYALQAKTGLKTAAISHMVSVLRQPLDRKLFEGYEHLVIEADDMDNENLIEHFPNTNAFISTALKNGGVVFVHCAMGKSRSATILAAYLMQSRQLDAQGAVQLIRQARHFVEPNAGFMEQLEIYHQMQYTANLADHPIYQRWLYKMEVKTSRAAPDPKKIHFRNEEKKIEEITGETPGQRIELRCRKCRTTLATSDFLALHVSKSAQAAKECCSHHFVEPMSWMRPEFEQSKLDGKFECPKCKSKVGSYDWSGIKCSCGEWVNPGISLARSKVDEVKVKV</sequence>
<name>A0A5J5ECQ7_9PEZI</name>
<feature type="domain" description="Tyrosine-protein phosphatase" evidence="6">
    <location>
        <begin position="1"/>
        <end position="130"/>
    </location>
</feature>
<accession>A0A5J5ECQ7</accession>
<dbReference type="SUPFAM" id="SSF52799">
    <property type="entry name" value="(Phosphotyrosine protein) phosphatases II"/>
    <property type="match status" value="1"/>
</dbReference>
<comment type="caution">
    <text evidence="8">The sequence shown here is derived from an EMBL/GenBank/DDBJ whole genome shotgun (WGS) entry which is preliminary data.</text>
</comment>
<dbReference type="PROSITE" id="PS00383">
    <property type="entry name" value="TYR_PHOSPHATASE_1"/>
    <property type="match status" value="1"/>
</dbReference>
<dbReference type="PROSITE" id="PS50054">
    <property type="entry name" value="TYR_PHOSPHATASE_DUAL"/>
    <property type="match status" value="1"/>
</dbReference>
<reference evidence="8 9" key="1">
    <citation type="submission" date="2019-09" db="EMBL/GenBank/DDBJ databases">
        <title>Draft genome of the ectomycorrhizal ascomycete Sphaerosporella brunnea.</title>
        <authorList>
            <consortium name="DOE Joint Genome Institute"/>
            <person name="Benucci G.M."/>
            <person name="Marozzi G."/>
            <person name="Antonielli L."/>
            <person name="Sanchez S."/>
            <person name="Marco P."/>
            <person name="Wang X."/>
            <person name="Falini L.B."/>
            <person name="Barry K."/>
            <person name="Haridas S."/>
            <person name="Lipzen A."/>
            <person name="Labutti K."/>
            <person name="Grigoriev I.V."/>
            <person name="Murat C."/>
            <person name="Martin F."/>
            <person name="Albertini E."/>
            <person name="Donnini D."/>
            <person name="Bonito G."/>
        </authorList>
    </citation>
    <scope>NUCLEOTIDE SEQUENCE [LARGE SCALE GENOMIC DNA]</scope>
    <source>
        <strain evidence="8 9">Sb_GMNB300</strain>
    </source>
</reference>
<dbReference type="GO" id="GO:0004725">
    <property type="term" value="F:protein tyrosine phosphatase activity"/>
    <property type="evidence" value="ECO:0007669"/>
    <property type="project" value="UniProtKB-EC"/>
</dbReference>
<dbReference type="Proteomes" id="UP000326924">
    <property type="component" value="Unassembled WGS sequence"/>
</dbReference>
<dbReference type="SMART" id="SM00195">
    <property type="entry name" value="DSPc"/>
    <property type="match status" value="1"/>
</dbReference>
<dbReference type="PANTHER" id="PTHR45848:SF4">
    <property type="entry name" value="DUAL SPECIFICITY PROTEIN PHOSPHATASE 12"/>
    <property type="match status" value="1"/>
</dbReference>
<proteinExistence type="inferred from homology"/>
<protein>
    <recommendedName>
        <fullName evidence="2">protein-tyrosine-phosphatase</fullName>
        <ecNumber evidence="2">3.1.3.48</ecNumber>
    </recommendedName>
</protein>
<evidence type="ECO:0000313" key="9">
    <source>
        <dbReference type="Proteomes" id="UP000326924"/>
    </source>
</evidence>
<evidence type="ECO:0000256" key="2">
    <source>
        <dbReference type="ARBA" id="ARBA00013064"/>
    </source>
</evidence>
<evidence type="ECO:0000256" key="5">
    <source>
        <dbReference type="PIRSR" id="PIRSR000941-50"/>
    </source>
</evidence>
<dbReference type="Gene3D" id="3.90.190.10">
    <property type="entry name" value="Protein tyrosine phosphatase superfamily"/>
    <property type="match status" value="1"/>
</dbReference>
<evidence type="ECO:0000259" key="6">
    <source>
        <dbReference type="PROSITE" id="PS50054"/>
    </source>
</evidence>
<dbReference type="GO" id="GO:0008138">
    <property type="term" value="F:protein tyrosine/serine/threonine phosphatase activity"/>
    <property type="evidence" value="ECO:0007669"/>
    <property type="project" value="InterPro"/>
</dbReference>
<dbReference type="GO" id="GO:0005634">
    <property type="term" value="C:nucleus"/>
    <property type="evidence" value="ECO:0007669"/>
    <property type="project" value="TreeGrafter"/>
</dbReference>
<evidence type="ECO:0000256" key="1">
    <source>
        <dbReference type="ARBA" id="ARBA00008601"/>
    </source>
</evidence>
<keyword evidence="9" id="KW-1185">Reference proteome</keyword>
<dbReference type="PANTHER" id="PTHR45848">
    <property type="entry name" value="DUAL SPECIFICITY PROTEIN PHOSPHATASE 12 FAMILY MEMBER"/>
    <property type="match status" value="1"/>
</dbReference>
<dbReference type="InterPro" id="IPR029021">
    <property type="entry name" value="Prot-tyrosine_phosphatase-like"/>
</dbReference>
<dbReference type="InterPro" id="IPR016130">
    <property type="entry name" value="Tyr_Pase_AS"/>
</dbReference>
<dbReference type="InterPro" id="IPR020422">
    <property type="entry name" value="TYR_PHOSPHATASE_DUAL_dom"/>
</dbReference>
<dbReference type="PIRSF" id="PIRSF000941">
    <property type="entry name" value="DUSP12"/>
    <property type="match status" value="1"/>
</dbReference>
<dbReference type="InterPro" id="IPR000340">
    <property type="entry name" value="Dual-sp_phosphatase_cat-dom"/>
</dbReference>
<organism evidence="8 9">
    <name type="scientific">Sphaerosporella brunnea</name>
    <dbReference type="NCBI Taxonomy" id="1250544"/>
    <lineage>
        <taxon>Eukaryota</taxon>
        <taxon>Fungi</taxon>
        <taxon>Dikarya</taxon>
        <taxon>Ascomycota</taxon>
        <taxon>Pezizomycotina</taxon>
        <taxon>Pezizomycetes</taxon>
        <taxon>Pezizales</taxon>
        <taxon>Pyronemataceae</taxon>
        <taxon>Sphaerosporella</taxon>
    </lineage>
</organism>
<dbReference type="EMBL" id="VXIS01000525">
    <property type="protein sequence ID" value="KAA8893013.1"/>
    <property type="molecule type" value="Genomic_DNA"/>
</dbReference>
<dbReference type="InParanoid" id="A0A5J5ECQ7"/>
<dbReference type="FunCoup" id="A0A5J5ECQ7">
    <property type="interactions" value="813"/>
</dbReference>
<dbReference type="InterPro" id="IPR016278">
    <property type="entry name" value="DUSP12"/>
</dbReference>
<evidence type="ECO:0000313" key="8">
    <source>
        <dbReference type="EMBL" id="KAA8893013.1"/>
    </source>
</evidence>
<evidence type="ECO:0000256" key="3">
    <source>
        <dbReference type="ARBA" id="ARBA00022801"/>
    </source>
</evidence>
<keyword evidence="3" id="KW-0378">Hydrolase</keyword>
<feature type="domain" description="Tyrosine specific protein phosphatases" evidence="7">
    <location>
        <begin position="51"/>
        <end position="108"/>
    </location>
</feature>
<feature type="active site" description="Phosphocysteine intermediate" evidence="5">
    <location>
        <position position="74"/>
    </location>
</feature>
<dbReference type="PROSITE" id="PS50056">
    <property type="entry name" value="TYR_PHOSPHATASE_2"/>
    <property type="match status" value="1"/>
</dbReference>
<evidence type="ECO:0000256" key="4">
    <source>
        <dbReference type="ARBA" id="ARBA00022912"/>
    </source>
</evidence>